<protein>
    <recommendedName>
        <fullName evidence="2">Phytase-like domain-containing protein</fullName>
    </recommendedName>
</protein>
<dbReference type="AlphaFoldDB" id="A0AAE4C8Z8"/>
<dbReference type="PANTHER" id="PTHR37957:SF1">
    <property type="entry name" value="PHYTASE-LIKE DOMAIN-CONTAINING PROTEIN"/>
    <property type="match status" value="1"/>
</dbReference>
<dbReference type="EMBL" id="JAVDYB010000001">
    <property type="protein sequence ID" value="MDR7274304.1"/>
    <property type="molecule type" value="Genomic_DNA"/>
</dbReference>
<dbReference type="Proteomes" id="UP001183643">
    <property type="component" value="Unassembled WGS sequence"/>
</dbReference>
<comment type="caution">
    <text evidence="3">The sequence shown here is derived from an EMBL/GenBank/DDBJ whole genome shotgun (WGS) entry which is preliminary data.</text>
</comment>
<proteinExistence type="predicted"/>
<evidence type="ECO:0000256" key="1">
    <source>
        <dbReference type="SAM" id="SignalP"/>
    </source>
</evidence>
<dbReference type="InterPro" id="IPR027372">
    <property type="entry name" value="Phytase-like_dom"/>
</dbReference>
<dbReference type="PANTHER" id="PTHR37957">
    <property type="entry name" value="BLR7070 PROTEIN"/>
    <property type="match status" value="1"/>
</dbReference>
<evidence type="ECO:0000259" key="2">
    <source>
        <dbReference type="Pfam" id="PF13449"/>
    </source>
</evidence>
<feature type="signal peptide" evidence="1">
    <location>
        <begin position="1"/>
        <end position="33"/>
    </location>
</feature>
<dbReference type="SUPFAM" id="SSF101898">
    <property type="entry name" value="NHL repeat"/>
    <property type="match status" value="1"/>
</dbReference>
<feature type="domain" description="Phytase-like" evidence="2">
    <location>
        <begin position="80"/>
        <end position="371"/>
    </location>
</feature>
<organism evidence="3 4">
    <name type="scientific">Catenuloplanes atrovinosus</name>
    <dbReference type="NCBI Taxonomy" id="137266"/>
    <lineage>
        <taxon>Bacteria</taxon>
        <taxon>Bacillati</taxon>
        <taxon>Actinomycetota</taxon>
        <taxon>Actinomycetes</taxon>
        <taxon>Micromonosporales</taxon>
        <taxon>Micromonosporaceae</taxon>
        <taxon>Catenuloplanes</taxon>
    </lineage>
</organism>
<keyword evidence="4" id="KW-1185">Reference proteome</keyword>
<reference evidence="3" key="1">
    <citation type="submission" date="2023-07" db="EMBL/GenBank/DDBJ databases">
        <title>Sequencing the genomes of 1000 actinobacteria strains.</title>
        <authorList>
            <person name="Klenk H.-P."/>
        </authorList>
    </citation>
    <scope>NUCLEOTIDE SEQUENCE</scope>
    <source>
        <strain evidence="3">DSM 44707</strain>
    </source>
</reference>
<accession>A0AAE4C8Z8</accession>
<evidence type="ECO:0000313" key="4">
    <source>
        <dbReference type="Proteomes" id="UP001183643"/>
    </source>
</evidence>
<dbReference type="Pfam" id="PF13449">
    <property type="entry name" value="Phytase-like"/>
    <property type="match status" value="1"/>
</dbReference>
<evidence type="ECO:0000313" key="3">
    <source>
        <dbReference type="EMBL" id="MDR7274304.1"/>
    </source>
</evidence>
<dbReference type="RefSeq" id="WP_310363819.1">
    <property type="nucleotide sequence ID" value="NZ_JAVDYB010000001.1"/>
</dbReference>
<name>A0AAE4C8Z8_9ACTN</name>
<gene>
    <name evidence="3" type="ORF">J2S41_001082</name>
</gene>
<feature type="chain" id="PRO_5042151884" description="Phytase-like domain-containing protein" evidence="1">
    <location>
        <begin position="34"/>
        <end position="404"/>
    </location>
</feature>
<sequence>MNLIDILRYAVHGIIGAGAAAVALACAGAPAHADDTYVTTPTLTGWAALPPETFVPGSRPSGAALGDTLINGIPVPFPQQPVQGFSGGLHNKDGTYDVLSDNGFGTRANSADFLLRVHRIAPDVATGTIDVVGGFYLTDPDGHVPWELTRPDRALTGADFDPESIARDADGGYWIGDEFGPYLLHVDRAGRLLAPPVPMPGVTAPESADASGVKANLDASKGIEGLAASPDGRHLWALLEGPVGGDGARDLRFSQFDPRTGGYTGTRHVYRLDRADLVASDVVALDANRFLVIEHDAGLGDHAGTKRIYLADVRDRDRDGAMDKTLLVNLMNVANPELVGGFRGTFTFPVQPEGVIVLDDLTVAVLNDNNFPGSAGRYRGVADHSEFITIRLPKSLEADPRALG</sequence>
<keyword evidence="1" id="KW-0732">Signal</keyword>